<name>A0AAN4Z1D8_9BILA</name>
<proteinExistence type="predicted"/>
<reference evidence="2" key="1">
    <citation type="submission" date="2022-10" db="EMBL/GenBank/DDBJ databases">
        <title>Genome assembly of Pristionchus species.</title>
        <authorList>
            <person name="Yoshida K."/>
            <person name="Sommer R.J."/>
        </authorList>
    </citation>
    <scope>NUCLEOTIDE SEQUENCE [LARGE SCALE GENOMIC DNA]</scope>
    <source>
        <strain evidence="2">RS5460</strain>
    </source>
</reference>
<keyword evidence="2" id="KW-1185">Reference proteome</keyword>
<protein>
    <submittedName>
        <fullName evidence="1">Uncharacterized protein</fullName>
    </submittedName>
</protein>
<accession>A0AAN4Z1D8</accession>
<feature type="non-terminal residue" evidence="1">
    <location>
        <position position="1"/>
    </location>
</feature>
<gene>
    <name evidence="1" type="ORF">PMAYCL1PPCAC_00343</name>
</gene>
<comment type="caution">
    <text evidence="1">The sequence shown here is derived from an EMBL/GenBank/DDBJ whole genome shotgun (WGS) entry which is preliminary data.</text>
</comment>
<sequence>FQNCGTSANPSCRRPFSMPYVGQNHKSTCARLRCPPNYDMFVNTAASAREGRRIVDFTPQRVVLNPQTILCSRYETDIYKFMIRDNEGFMRPVNDVQCRQNNFPRHSCVTDGFLRQTCTTDDKCMPISYLSDYGGNKCSDPYQLMMRFTEGLNWEPMSNLSCDRELGWWRIHFPNGTWMHTRFGTIATILVLQFVCSLP</sequence>
<dbReference type="Proteomes" id="UP001328107">
    <property type="component" value="Unassembled WGS sequence"/>
</dbReference>
<organism evidence="1 2">
    <name type="scientific">Pristionchus mayeri</name>
    <dbReference type="NCBI Taxonomy" id="1317129"/>
    <lineage>
        <taxon>Eukaryota</taxon>
        <taxon>Metazoa</taxon>
        <taxon>Ecdysozoa</taxon>
        <taxon>Nematoda</taxon>
        <taxon>Chromadorea</taxon>
        <taxon>Rhabditida</taxon>
        <taxon>Rhabditina</taxon>
        <taxon>Diplogasteromorpha</taxon>
        <taxon>Diplogasteroidea</taxon>
        <taxon>Neodiplogasteridae</taxon>
        <taxon>Pristionchus</taxon>
    </lineage>
</organism>
<evidence type="ECO:0000313" key="2">
    <source>
        <dbReference type="Proteomes" id="UP001328107"/>
    </source>
</evidence>
<evidence type="ECO:0000313" key="1">
    <source>
        <dbReference type="EMBL" id="GMR30148.1"/>
    </source>
</evidence>
<dbReference type="EMBL" id="BTRK01000001">
    <property type="protein sequence ID" value="GMR30148.1"/>
    <property type="molecule type" value="Genomic_DNA"/>
</dbReference>
<dbReference type="AlphaFoldDB" id="A0AAN4Z1D8"/>